<organism evidence="1 2">
    <name type="scientific">Magallana gigas</name>
    <name type="common">Pacific oyster</name>
    <name type="synonym">Crassostrea gigas</name>
    <dbReference type="NCBI Taxonomy" id="29159"/>
    <lineage>
        <taxon>Eukaryota</taxon>
        <taxon>Metazoa</taxon>
        <taxon>Spiralia</taxon>
        <taxon>Lophotrochozoa</taxon>
        <taxon>Mollusca</taxon>
        <taxon>Bivalvia</taxon>
        <taxon>Autobranchia</taxon>
        <taxon>Pteriomorphia</taxon>
        <taxon>Ostreida</taxon>
        <taxon>Ostreoidea</taxon>
        <taxon>Ostreidae</taxon>
        <taxon>Magallana</taxon>
    </lineage>
</organism>
<name>A0A8W8LHX1_MAGGI</name>
<dbReference type="AlphaFoldDB" id="A0A8W8LHX1"/>
<sequence>MYLYLRHGDSLELLSGVVLKDGYRPVVGDVGNDLQLEPAIWFKSLIIDAILIDCDRRQVRWSRVRVKPGDRVSEEIEDLSILCEPDNVIKAKNFEASVFEDYDYSELDPKAQEIFEATRQLLISMRKRELSNEQYKTELLRLLHCYIMPSISLTADDITNLHNALARVQNQLQSIDKIILKKDKAVQLTESSMSKQRKAILENEDFTSVVHILSCNPKFLHAFEKHIGKDVEDAWQEFEIIQRKVNELKLRNSTSEELGLVRKERDESYQKWEKTKLVQETIKQAKQRPTKSKRSSKVDTTNVFQKVYIEINERLQEEKEEIHRLCLHKVQISSVREAIELALDDLKTERQTFGWQMKSDGTAEHDTDVIGMNCKPKDWYTLEETISSILADVTNDVTQRHIRFCSGIHDKIASALKESELFQDQTSSNDDEYLVIEVHEDLLASGERSRDRRSRIGRSTVDIPEDEEHVPRRQETVFQSLIDTIKREVNDHLLSTVELLSQVIPENSRHGAAKLNISGKIAICYHNHLSHKIMEPLESLYDKTYGRICVNVFNKTKDMSFEELGIDEPWIRCLNDPSASVHVTEVKRPTETVSMASVHSITSGLSLLSIGKMPIDELYRRAKRECGELDDCPEFEVCVHPSPGEDTELTHPKGMVDESPPKTNGDIQTPFNVGPPSYEESTNLPPSYGEHCTSVKTPEVQEGGSLYDILQPGLDLVHSLVRETTITGKLKMITKTYRFVGNQVSALKSAASLQDFMGCCDELLTLLIVLLTYLDERDFKRLFIQMYLVVDFKPQCMLGGVHDCSLTNFFAAFQYLQDRLVMHNVRQSKNEIIELD</sequence>
<dbReference type="SUPFAM" id="SSF109993">
    <property type="entry name" value="VPS9 domain"/>
    <property type="match status" value="1"/>
</dbReference>
<dbReference type="EnsemblMetazoa" id="G28106.1">
    <property type="protein sequence ID" value="G28106.1:cds"/>
    <property type="gene ID" value="G28106"/>
</dbReference>
<dbReference type="EnsemblMetazoa" id="G28106.4">
    <property type="protein sequence ID" value="G28106.4:cds"/>
    <property type="gene ID" value="G28106"/>
</dbReference>
<dbReference type="Proteomes" id="UP000005408">
    <property type="component" value="Unassembled WGS sequence"/>
</dbReference>
<dbReference type="EnsemblMetazoa" id="G28106.3">
    <property type="protein sequence ID" value="G28106.3:cds"/>
    <property type="gene ID" value="G28106"/>
</dbReference>
<accession>A0A8W8LHX1</accession>
<proteinExistence type="predicted"/>
<reference evidence="1" key="1">
    <citation type="submission" date="2022-08" db="UniProtKB">
        <authorList>
            <consortium name="EnsemblMetazoa"/>
        </authorList>
    </citation>
    <scope>IDENTIFICATION</scope>
    <source>
        <strain evidence="1">05x7-T-G4-1.051#20</strain>
    </source>
</reference>
<dbReference type="EnsemblMetazoa" id="G28106.2">
    <property type="protein sequence ID" value="G28106.2:cds"/>
    <property type="gene ID" value="G28106"/>
</dbReference>
<dbReference type="InterPro" id="IPR037191">
    <property type="entry name" value="VPS9_dom_sf"/>
</dbReference>
<keyword evidence="2" id="KW-1185">Reference proteome</keyword>
<dbReference type="OrthoDB" id="10028873at2759"/>
<evidence type="ECO:0008006" key="3">
    <source>
        <dbReference type="Google" id="ProtNLM"/>
    </source>
</evidence>
<protein>
    <recommendedName>
        <fullName evidence="3">VPS9 domain-containing protein</fullName>
    </recommendedName>
</protein>
<evidence type="ECO:0000313" key="2">
    <source>
        <dbReference type="Proteomes" id="UP000005408"/>
    </source>
</evidence>
<evidence type="ECO:0000313" key="1">
    <source>
        <dbReference type="EnsemblMetazoa" id="G28106.4:cds"/>
    </source>
</evidence>